<dbReference type="EMBL" id="JBBPBN010000004">
    <property type="protein sequence ID" value="KAK9041595.1"/>
    <property type="molecule type" value="Genomic_DNA"/>
</dbReference>
<sequence length="109" mass="12428">MDVGSFEFSRAPTNNPELSRITISPHAYLKEVLVSGFSGNKLARDIVLSIFDFAIGLEKIEITTVYLGDLSRRPYKNRNADIKVVRRFIGQLHQRLPANAQLHFLDDHF</sequence>
<evidence type="ECO:0000313" key="1">
    <source>
        <dbReference type="EMBL" id="KAK9041595.1"/>
    </source>
</evidence>
<gene>
    <name evidence="1" type="ORF">V6N11_016689</name>
</gene>
<protein>
    <submittedName>
        <fullName evidence="1">Uncharacterized protein</fullName>
    </submittedName>
</protein>
<organism evidence="1 2">
    <name type="scientific">Hibiscus sabdariffa</name>
    <name type="common">roselle</name>
    <dbReference type="NCBI Taxonomy" id="183260"/>
    <lineage>
        <taxon>Eukaryota</taxon>
        <taxon>Viridiplantae</taxon>
        <taxon>Streptophyta</taxon>
        <taxon>Embryophyta</taxon>
        <taxon>Tracheophyta</taxon>
        <taxon>Spermatophyta</taxon>
        <taxon>Magnoliopsida</taxon>
        <taxon>eudicotyledons</taxon>
        <taxon>Gunneridae</taxon>
        <taxon>Pentapetalae</taxon>
        <taxon>rosids</taxon>
        <taxon>malvids</taxon>
        <taxon>Malvales</taxon>
        <taxon>Malvaceae</taxon>
        <taxon>Malvoideae</taxon>
        <taxon>Hibiscus</taxon>
    </lineage>
</organism>
<comment type="caution">
    <text evidence="1">The sequence shown here is derived from an EMBL/GenBank/DDBJ whole genome shotgun (WGS) entry which is preliminary data.</text>
</comment>
<name>A0ABR2TVS5_9ROSI</name>
<evidence type="ECO:0000313" key="2">
    <source>
        <dbReference type="Proteomes" id="UP001396334"/>
    </source>
</evidence>
<accession>A0ABR2TVS5</accession>
<proteinExistence type="predicted"/>
<reference evidence="1 2" key="1">
    <citation type="journal article" date="2024" name="G3 (Bethesda)">
        <title>Genome assembly of Hibiscus sabdariffa L. provides insights into metabolisms of medicinal natural products.</title>
        <authorList>
            <person name="Kim T."/>
        </authorList>
    </citation>
    <scope>NUCLEOTIDE SEQUENCE [LARGE SCALE GENOMIC DNA]</scope>
    <source>
        <strain evidence="1">TK-2024</strain>
        <tissue evidence="1">Old leaves</tissue>
    </source>
</reference>
<keyword evidence="2" id="KW-1185">Reference proteome</keyword>
<dbReference type="Proteomes" id="UP001396334">
    <property type="component" value="Unassembled WGS sequence"/>
</dbReference>